<reference evidence="13" key="1">
    <citation type="submission" date="2025-08" db="UniProtKB">
        <authorList>
            <consortium name="RefSeq"/>
        </authorList>
    </citation>
    <scope>IDENTIFICATION</scope>
    <source>
        <tissue evidence="13">Entire body</tissue>
    </source>
</reference>
<keyword evidence="5 8" id="KW-0067">ATP-binding</keyword>
<dbReference type="FunCoup" id="A0A1W4WUD5">
    <property type="interactions" value="792"/>
</dbReference>
<dbReference type="GO" id="GO:0003777">
    <property type="term" value="F:microtubule motor activity"/>
    <property type="evidence" value="ECO:0007669"/>
    <property type="project" value="InterPro"/>
</dbReference>
<dbReference type="GO" id="GO:0007018">
    <property type="term" value="P:microtubule-based movement"/>
    <property type="evidence" value="ECO:0007669"/>
    <property type="project" value="InterPro"/>
</dbReference>
<evidence type="ECO:0000256" key="8">
    <source>
        <dbReference type="PROSITE-ProRule" id="PRU00283"/>
    </source>
</evidence>
<organism evidence="12 13">
    <name type="scientific">Agrilus planipennis</name>
    <name type="common">Emerald ash borer</name>
    <name type="synonym">Agrilus marcopoli</name>
    <dbReference type="NCBI Taxonomy" id="224129"/>
    <lineage>
        <taxon>Eukaryota</taxon>
        <taxon>Metazoa</taxon>
        <taxon>Ecdysozoa</taxon>
        <taxon>Arthropoda</taxon>
        <taxon>Hexapoda</taxon>
        <taxon>Insecta</taxon>
        <taxon>Pterygota</taxon>
        <taxon>Neoptera</taxon>
        <taxon>Endopterygota</taxon>
        <taxon>Coleoptera</taxon>
        <taxon>Polyphaga</taxon>
        <taxon>Elateriformia</taxon>
        <taxon>Buprestoidea</taxon>
        <taxon>Buprestidae</taxon>
        <taxon>Agrilinae</taxon>
        <taxon>Agrilus</taxon>
    </lineage>
</organism>
<dbReference type="PANTHER" id="PTHR47972">
    <property type="entry name" value="KINESIN-LIKE PROTEIN KLP-3"/>
    <property type="match status" value="1"/>
</dbReference>
<dbReference type="Proteomes" id="UP000192223">
    <property type="component" value="Unplaced"/>
</dbReference>
<evidence type="ECO:0000256" key="1">
    <source>
        <dbReference type="ARBA" id="ARBA00004245"/>
    </source>
</evidence>
<evidence type="ECO:0000256" key="2">
    <source>
        <dbReference type="ARBA" id="ARBA00010899"/>
    </source>
</evidence>
<evidence type="ECO:0000256" key="3">
    <source>
        <dbReference type="ARBA" id="ARBA00022701"/>
    </source>
</evidence>
<dbReference type="InterPro" id="IPR019821">
    <property type="entry name" value="Kinesin_motor_CS"/>
</dbReference>
<dbReference type="InterPro" id="IPR001752">
    <property type="entry name" value="Kinesin_motor_dom"/>
</dbReference>
<evidence type="ECO:0000256" key="7">
    <source>
        <dbReference type="ARBA" id="ARBA00023212"/>
    </source>
</evidence>
<evidence type="ECO:0000256" key="10">
    <source>
        <dbReference type="SAM" id="Coils"/>
    </source>
</evidence>
<protein>
    <recommendedName>
        <fullName evidence="9">Kinesin-like protein</fullName>
    </recommendedName>
</protein>
<dbReference type="InterPro" id="IPR027640">
    <property type="entry name" value="Kinesin-like_fam"/>
</dbReference>
<evidence type="ECO:0000256" key="5">
    <source>
        <dbReference type="ARBA" id="ARBA00022840"/>
    </source>
</evidence>
<dbReference type="KEGG" id="apln:108736252"/>
<keyword evidence="7" id="KW-0963">Cytoplasm</keyword>
<proteinExistence type="inferred from homology"/>
<keyword evidence="10" id="KW-0175">Coiled coil</keyword>
<keyword evidence="4 8" id="KW-0547">Nucleotide-binding</keyword>
<dbReference type="GO" id="GO:0005874">
    <property type="term" value="C:microtubule"/>
    <property type="evidence" value="ECO:0007669"/>
    <property type="project" value="UniProtKB-KW"/>
</dbReference>
<evidence type="ECO:0000256" key="9">
    <source>
        <dbReference type="RuleBase" id="RU000394"/>
    </source>
</evidence>
<gene>
    <name evidence="13" type="primary">LOC108736252</name>
</gene>
<evidence type="ECO:0000256" key="6">
    <source>
        <dbReference type="ARBA" id="ARBA00023175"/>
    </source>
</evidence>
<dbReference type="PROSITE" id="PS00411">
    <property type="entry name" value="KINESIN_MOTOR_1"/>
    <property type="match status" value="1"/>
</dbReference>
<dbReference type="AlphaFoldDB" id="A0A1W4WUD5"/>
<accession>A0A1W4WUD5</accession>
<dbReference type="InParanoid" id="A0A1W4WUD5"/>
<dbReference type="PROSITE" id="PS50067">
    <property type="entry name" value="KINESIN_MOTOR_2"/>
    <property type="match status" value="1"/>
</dbReference>
<dbReference type="Gene3D" id="3.40.850.10">
    <property type="entry name" value="Kinesin motor domain"/>
    <property type="match status" value="1"/>
</dbReference>
<sequence length="674" mass="75409">MSIEKTRIPLPNSSKLASLKLQASTSVTAALPRKVLGPLPSNGLNVGLKRRSKSYTDLSSITNFKPLDGLRKKIDPKPTVNLTTGPPAAKKLRRSVSTSQISRTNVKSVNLKKLAVKKPVVMKPTNVTNNTQQTKVFKRAADTKVTEEVKPKVSKPARIPPYDYKARFNALTEKYTNLQTMYKEAKDKLTDNESIKENYQDLFNKHSILQCDMEKKIGENKIINSEKNILLSKVDSLVNDIQVLEKKYKEVCDAHEILNSDFKQLSEDYKNVSNENLDLKSKLGSAMSQIEQLQNAVDSYKAYLWKNGETLRSMHNTIQDLKGKIRVICRVRPASQTEQESLLCNISFLDECTIEIRKNKESLSISGKPTDAKLEFTFDKVFGPESTQKEVFEDLAHLVQSALDGYHICVFAYGQTGSGKTYTMQGGDSDESKGMIPLAVERIFYAIKHLQCQGWSYTIQASFLEIYNETIKDLLDPKSKESLDIQHNDGKSIGVKNLTILDVNCAEDLMDLMQLANKNRAVAATNFNEHSSRSHAVTKIYIQGVQEDSSIILCGSLNLVDLAGSESAKTSERLTETKNINKSLSTLGQVMLALHNKDAHIPYRNSKLTHLLQNCLGGNSKTLMFVNISPMEECYSESVNSLRFASKVKEVKVNAKRNKTYSKMDASSNSLKFS</sequence>
<dbReference type="InterPro" id="IPR036961">
    <property type="entry name" value="Kinesin_motor_dom_sf"/>
</dbReference>
<evidence type="ECO:0000313" key="13">
    <source>
        <dbReference type="RefSeq" id="XP_018324112.1"/>
    </source>
</evidence>
<dbReference type="PRINTS" id="PR00380">
    <property type="entry name" value="KINESINHEAVY"/>
</dbReference>
<dbReference type="SUPFAM" id="SSF52540">
    <property type="entry name" value="P-loop containing nucleoside triphosphate hydrolases"/>
    <property type="match status" value="1"/>
</dbReference>
<keyword evidence="3 9" id="KW-0493">Microtubule</keyword>
<comment type="subcellular location">
    <subcellularLocation>
        <location evidence="1">Cytoplasm</location>
        <location evidence="1">Cytoskeleton</location>
    </subcellularLocation>
</comment>
<evidence type="ECO:0000313" key="12">
    <source>
        <dbReference type="Proteomes" id="UP000192223"/>
    </source>
</evidence>
<dbReference type="GeneID" id="108736252"/>
<dbReference type="GO" id="GO:0008017">
    <property type="term" value="F:microtubule binding"/>
    <property type="evidence" value="ECO:0007669"/>
    <property type="project" value="InterPro"/>
</dbReference>
<dbReference type="Pfam" id="PF00225">
    <property type="entry name" value="Kinesin"/>
    <property type="match status" value="1"/>
</dbReference>
<keyword evidence="12" id="KW-1185">Reference proteome</keyword>
<dbReference type="STRING" id="224129.A0A1W4WUD5"/>
<keyword evidence="7" id="KW-0206">Cytoskeleton</keyword>
<name>A0A1W4WUD5_AGRPL</name>
<dbReference type="GO" id="GO:0005524">
    <property type="term" value="F:ATP binding"/>
    <property type="evidence" value="ECO:0007669"/>
    <property type="project" value="UniProtKB-UniRule"/>
</dbReference>
<feature type="domain" description="Kinesin motor" evidence="11">
    <location>
        <begin position="324"/>
        <end position="651"/>
    </location>
</feature>
<dbReference type="InterPro" id="IPR027417">
    <property type="entry name" value="P-loop_NTPase"/>
</dbReference>
<feature type="coiled-coil region" evidence="10">
    <location>
        <begin position="227"/>
        <end position="296"/>
    </location>
</feature>
<comment type="similarity">
    <text evidence="2">Belongs to the TRAFAC class myosin-kinesin ATPase superfamily. Kinesin family. KIN-14 subfamily.</text>
</comment>
<feature type="binding site" evidence="8">
    <location>
        <begin position="414"/>
        <end position="421"/>
    </location>
    <ligand>
        <name>ATP</name>
        <dbReference type="ChEBI" id="CHEBI:30616"/>
    </ligand>
</feature>
<dbReference type="PANTHER" id="PTHR47972:SF45">
    <property type="entry name" value="PROTEIN CLARET SEGREGATIONAL"/>
    <property type="match status" value="1"/>
</dbReference>
<keyword evidence="6 8" id="KW-0505">Motor protein</keyword>
<dbReference type="SUPFAM" id="SSF57997">
    <property type="entry name" value="Tropomyosin"/>
    <property type="match status" value="1"/>
</dbReference>
<evidence type="ECO:0000256" key="4">
    <source>
        <dbReference type="ARBA" id="ARBA00022741"/>
    </source>
</evidence>
<evidence type="ECO:0000259" key="11">
    <source>
        <dbReference type="PROSITE" id="PS50067"/>
    </source>
</evidence>
<dbReference type="SMART" id="SM00129">
    <property type="entry name" value="KISc"/>
    <property type="match status" value="1"/>
</dbReference>
<dbReference type="OrthoDB" id="3176171at2759"/>
<dbReference type="RefSeq" id="XP_018324112.1">
    <property type="nucleotide sequence ID" value="XM_018468610.1"/>
</dbReference>